<evidence type="ECO:0000256" key="3">
    <source>
        <dbReference type="ARBA" id="ARBA00022734"/>
    </source>
</evidence>
<dbReference type="InterPro" id="IPR049914">
    <property type="entry name" value="PHD1-3/5-6"/>
</dbReference>
<proteinExistence type="inferred from homology"/>
<evidence type="ECO:0000256" key="7">
    <source>
        <dbReference type="ARBA" id="ARBA00023163"/>
    </source>
</evidence>
<dbReference type="SUPFAM" id="SSF57903">
    <property type="entry name" value="FYVE/PHD zinc finger"/>
    <property type="match status" value="1"/>
</dbReference>
<feature type="compositionally biased region" description="Basic residues" evidence="8">
    <location>
        <begin position="170"/>
        <end position="184"/>
    </location>
</feature>
<dbReference type="GO" id="GO:0008270">
    <property type="term" value="F:zinc ion binding"/>
    <property type="evidence" value="ECO:0007669"/>
    <property type="project" value="UniProtKB-KW"/>
</dbReference>
<evidence type="ECO:0000256" key="9">
    <source>
        <dbReference type="SAM" id="SignalP"/>
    </source>
</evidence>
<gene>
    <name evidence="11" type="ORF">glysoja_031749</name>
</gene>
<keyword evidence="11" id="KW-0808">Transferase</keyword>
<accession>A0A0B2SI94</accession>
<dbReference type="PANTHER" id="PTHR33304:SF18">
    <property type="entry name" value="CHROMATIN REGULATOR PHD FAMILY-RELATED"/>
    <property type="match status" value="1"/>
</dbReference>
<feature type="region of interest" description="Disordered" evidence="8">
    <location>
        <begin position="170"/>
        <end position="189"/>
    </location>
</feature>
<evidence type="ECO:0000313" key="11">
    <source>
        <dbReference type="EMBL" id="KHN46431.1"/>
    </source>
</evidence>
<dbReference type="Pfam" id="PF00139">
    <property type="entry name" value="Lectin_legB"/>
    <property type="match status" value="1"/>
</dbReference>
<keyword evidence="2" id="KW-0479">Metal-binding</keyword>
<feature type="chain" id="PRO_5002094947" evidence="9">
    <location>
        <begin position="17"/>
        <end position="433"/>
    </location>
</feature>
<dbReference type="Gene3D" id="2.60.120.200">
    <property type="match status" value="1"/>
</dbReference>
<evidence type="ECO:0000256" key="5">
    <source>
        <dbReference type="ARBA" id="ARBA00022833"/>
    </source>
</evidence>
<dbReference type="InterPro" id="IPR001220">
    <property type="entry name" value="Legume_lectin_dom"/>
</dbReference>
<sequence length="433" mass="48254">MLCLFFFLFFTHNAITLTTQHSTCSSSSIGRAFFIYPVRFLDPQTNSTVSFSCHFSFSILSSPSCPSRDGLAFLIASSTPFSTLSSGYMGLEAVCLHCGDRGFPETLVFCSQCKAYALHRYCLKGPVIFTDAVTWFCEDCATKLWVPPALDQSTPISSVTRKNCVLGVKKHNKQQKKKVKKKQKEGKANSGLVAETKVVLSGSHSSPGPEHPQCSNRAEEYEVKNDCGPAPRDVANFVVGEEESVARDLANSDEGFKSVPVSQGANNSDSGCVELDGYVYAQPTINPIWRGSMYFCNETNGTVNGLLAHMSDLACSKVVEETGHFPEVLHAELLPRDKVWPESFKSRRPTDQDIALFIFPDGEGSEKDFDKVVEDIMIHEHAIKIVAKKAELLIFHSIELPIKYWRFEAKYYLWGVFRRKQISEETNDAVCRD</sequence>
<protein>
    <submittedName>
        <fullName evidence="11">L-type lectin-domain containing receptor kinase S.6</fullName>
    </submittedName>
</protein>
<dbReference type="Gene3D" id="3.30.40.10">
    <property type="entry name" value="Zinc/RING finger domain, C3HC4 (zinc finger)"/>
    <property type="match status" value="1"/>
</dbReference>
<dbReference type="InterPro" id="IPR001965">
    <property type="entry name" value="Znf_PHD"/>
</dbReference>
<feature type="domain" description="Zinc finger PHD-type" evidence="10">
    <location>
        <begin position="94"/>
        <end position="141"/>
    </location>
</feature>
<feature type="signal peptide" evidence="9">
    <location>
        <begin position="1"/>
        <end position="16"/>
    </location>
</feature>
<evidence type="ECO:0000256" key="8">
    <source>
        <dbReference type="SAM" id="MobiDB-lite"/>
    </source>
</evidence>
<dbReference type="GO" id="GO:0034244">
    <property type="term" value="P:negative regulation of transcription elongation by RNA polymerase II"/>
    <property type="evidence" value="ECO:0007669"/>
    <property type="project" value="InterPro"/>
</dbReference>
<dbReference type="SMART" id="SM00249">
    <property type="entry name" value="PHD"/>
    <property type="match status" value="1"/>
</dbReference>
<dbReference type="Pfam" id="PF23121">
    <property type="entry name" value="SPOC_AIPP2"/>
    <property type="match status" value="1"/>
</dbReference>
<keyword evidence="5" id="KW-0862">Zinc</keyword>
<comment type="similarity">
    <text evidence="1">Belongs to the leguminous lectin family.</text>
</comment>
<dbReference type="PROSITE" id="PS01359">
    <property type="entry name" value="ZF_PHD_1"/>
    <property type="match status" value="1"/>
</dbReference>
<dbReference type="GO" id="GO:0016301">
    <property type="term" value="F:kinase activity"/>
    <property type="evidence" value="ECO:0007669"/>
    <property type="project" value="UniProtKB-KW"/>
</dbReference>
<dbReference type="EMBL" id="KN641209">
    <property type="protein sequence ID" value="KHN46431.1"/>
    <property type="molecule type" value="Genomic_DNA"/>
</dbReference>
<keyword evidence="7" id="KW-0804">Transcription</keyword>
<reference evidence="11" key="1">
    <citation type="submission" date="2014-07" db="EMBL/GenBank/DDBJ databases">
        <title>Identification of a novel salt tolerance gene in wild soybean by whole-genome sequencing.</title>
        <authorList>
            <person name="Lam H.-M."/>
            <person name="Qi X."/>
            <person name="Li M.-W."/>
            <person name="Liu X."/>
            <person name="Xie M."/>
            <person name="Ni M."/>
            <person name="Xu X."/>
        </authorList>
    </citation>
    <scope>NUCLEOTIDE SEQUENCE [LARGE SCALE GENOMIC DNA]</scope>
    <source>
        <tissue evidence="11">Root</tissue>
    </source>
</reference>
<keyword evidence="4" id="KW-0863">Zinc-finger</keyword>
<dbReference type="InterPro" id="IPR056280">
    <property type="entry name" value="AIPP2-like_SPOC"/>
</dbReference>
<evidence type="ECO:0000256" key="2">
    <source>
        <dbReference type="ARBA" id="ARBA00022723"/>
    </source>
</evidence>
<name>A0A0B2SI94_GLYSO</name>
<keyword evidence="11" id="KW-0418">Kinase</keyword>
<keyword evidence="9" id="KW-0732">Signal</keyword>
<dbReference type="InterPro" id="IPR013320">
    <property type="entry name" value="ConA-like_dom_sf"/>
</dbReference>
<organism evidence="11">
    <name type="scientific">Glycine soja</name>
    <name type="common">Wild soybean</name>
    <dbReference type="NCBI Taxonomy" id="3848"/>
    <lineage>
        <taxon>Eukaryota</taxon>
        <taxon>Viridiplantae</taxon>
        <taxon>Streptophyta</taxon>
        <taxon>Embryophyta</taxon>
        <taxon>Tracheophyta</taxon>
        <taxon>Spermatophyta</taxon>
        <taxon>Magnoliopsida</taxon>
        <taxon>eudicotyledons</taxon>
        <taxon>Gunneridae</taxon>
        <taxon>Pentapetalae</taxon>
        <taxon>rosids</taxon>
        <taxon>fabids</taxon>
        <taxon>Fabales</taxon>
        <taxon>Fabaceae</taxon>
        <taxon>Papilionoideae</taxon>
        <taxon>50 kb inversion clade</taxon>
        <taxon>NPAAA clade</taxon>
        <taxon>indigoferoid/millettioid clade</taxon>
        <taxon>Phaseoleae</taxon>
        <taxon>Glycine</taxon>
        <taxon>Glycine subgen. Soja</taxon>
    </lineage>
</organism>
<keyword evidence="3 11" id="KW-0430">Lectin</keyword>
<evidence type="ECO:0000256" key="1">
    <source>
        <dbReference type="ARBA" id="ARBA00007606"/>
    </source>
</evidence>
<dbReference type="Proteomes" id="UP000053555">
    <property type="component" value="Unassembled WGS sequence"/>
</dbReference>
<keyword evidence="11" id="KW-0675">Receptor</keyword>
<keyword evidence="6" id="KW-0805">Transcription regulation</keyword>
<dbReference type="PANTHER" id="PTHR33304">
    <property type="match status" value="1"/>
</dbReference>
<dbReference type="SUPFAM" id="SSF49899">
    <property type="entry name" value="Concanavalin A-like lectins/glucanases"/>
    <property type="match status" value="1"/>
</dbReference>
<dbReference type="AlphaFoldDB" id="A0A0B2SI94"/>
<dbReference type="InterPro" id="IPR013083">
    <property type="entry name" value="Znf_RING/FYVE/PHD"/>
</dbReference>
<dbReference type="InterPro" id="IPR019786">
    <property type="entry name" value="Zinc_finger_PHD-type_CS"/>
</dbReference>
<evidence type="ECO:0000256" key="4">
    <source>
        <dbReference type="ARBA" id="ARBA00022771"/>
    </source>
</evidence>
<dbReference type="GO" id="GO:0140566">
    <property type="term" value="F:histone reader activity"/>
    <property type="evidence" value="ECO:0007669"/>
    <property type="project" value="InterPro"/>
</dbReference>
<evidence type="ECO:0000256" key="6">
    <source>
        <dbReference type="ARBA" id="ARBA00023015"/>
    </source>
</evidence>
<dbReference type="InterPro" id="IPR011011">
    <property type="entry name" value="Znf_FYVE_PHD"/>
</dbReference>
<evidence type="ECO:0000259" key="10">
    <source>
        <dbReference type="SMART" id="SM00249"/>
    </source>
</evidence>
<dbReference type="GO" id="GO:0030246">
    <property type="term" value="F:carbohydrate binding"/>
    <property type="evidence" value="ECO:0007669"/>
    <property type="project" value="UniProtKB-KW"/>
</dbReference>